<dbReference type="Pfam" id="PF05016">
    <property type="entry name" value="ParE_toxin"/>
    <property type="match status" value="1"/>
</dbReference>
<name>A0ABV8QGL3_9GAMM</name>
<evidence type="ECO:0000256" key="1">
    <source>
        <dbReference type="ARBA" id="ARBA00022649"/>
    </source>
</evidence>
<sequence length="101" mass="11946">MKPRTVRLTDEAIRDIDNATMFYDELLEGLGRYFFDSVTTDIESLEFFAGIHQKRLGYYCCPAKRFPFLIYYDMENDVVSVVAILDTRRTPYKAQKRLEDQ</sequence>
<dbReference type="InterPro" id="IPR035093">
    <property type="entry name" value="RelE/ParE_toxin_dom_sf"/>
</dbReference>
<accession>A0ABV8QGL3</accession>
<gene>
    <name evidence="2" type="ORF">ACFOZ5_10930</name>
</gene>
<keyword evidence="3" id="KW-1185">Reference proteome</keyword>
<protein>
    <submittedName>
        <fullName evidence="2">Type II toxin-antitoxin system RelE/ParE family toxin</fullName>
    </submittedName>
</protein>
<dbReference type="RefSeq" id="WP_379887169.1">
    <property type="nucleotide sequence ID" value="NZ_JBHSDI010000013.1"/>
</dbReference>
<evidence type="ECO:0000313" key="2">
    <source>
        <dbReference type="EMBL" id="MFC4259542.1"/>
    </source>
</evidence>
<reference evidence="3" key="1">
    <citation type="journal article" date="2019" name="Int. J. Syst. Evol. Microbiol.">
        <title>The Global Catalogue of Microorganisms (GCM) 10K type strain sequencing project: providing services to taxonomists for standard genome sequencing and annotation.</title>
        <authorList>
            <consortium name="The Broad Institute Genomics Platform"/>
            <consortium name="The Broad Institute Genome Sequencing Center for Infectious Disease"/>
            <person name="Wu L."/>
            <person name="Ma J."/>
        </authorList>
    </citation>
    <scope>NUCLEOTIDE SEQUENCE [LARGE SCALE GENOMIC DNA]</scope>
    <source>
        <strain evidence="3">CECT 7297</strain>
    </source>
</reference>
<keyword evidence="1" id="KW-1277">Toxin-antitoxin system</keyword>
<proteinExistence type="predicted"/>
<dbReference type="Proteomes" id="UP001595798">
    <property type="component" value="Unassembled WGS sequence"/>
</dbReference>
<dbReference type="Gene3D" id="3.30.2310.20">
    <property type="entry name" value="RelE-like"/>
    <property type="match status" value="1"/>
</dbReference>
<comment type="caution">
    <text evidence="2">The sequence shown here is derived from an EMBL/GenBank/DDBJ whole genome shotgun (WGS) entry which is preliminary data.</text>
</comment>
<dbReference type="InterPro" id="IPR007712">
    <property type="entry name" value="RelE/ParE_toxin"/>
</dbReference>
<evidence type="ECO:0000313" key="3">
    <source>
        <dbReference type="Proteomes" id="UP001595798"/>
    </source>
</evidence>
<organism evidence="2 3">
    <name type="scientific">Marinobacter lacisalsi</name>
    <dbReference type="NCBI Taxonomy" id="475979"/>
    <lineage>
        <taxon>Bacteria</taxon>
        <taxon>Pseudomonadati</taxon>
        <taxon>Pseudomonadota</taxon>
        <taxon>Gammaproteobacteria</taxon>
        <taxon>Pseudomonadales</taxon>
        <taxon>Marinobacteraceae</taxon>
        <taxon>Marinobacter</taxon>
    </lineage>
</organism>
<dbReference type="EMBL" id="JBHSDI010000013">
    <property type="protein sequence ID" value="MFC4259542.1"/>
    <property type="molecule type" value="Genomic_DNA"/>
</dbReference>